<protein>
    <submittedName>
        <fullName evidence="2 4">Uncharacterized protein</fullName>
    </submittedName>
</protein>
<organism evidence="4">
    <name type="scientific">Nippostrongylus brasiliensis</name>
    <name type="common">Rat hookworm</name>
    <dbReference type="NCBI Taxonomy" id="27835"/>
    <lineage>
        <taxon>Eukaryota</taxon>
        <taxon>Metazoa</taxon>
        <taxon>Ecdysozoa</taxon>
        <taxon>Nematoda</taxon>
        <taxon>Chromadorea</taxon>
        <taxon>Rhabditida</taxon>
        <taxon>Rhabditina</taxon>
        <taxon>Rhabditomorpha</taxon>
        <taxon>Strongyloidea</taxon>
        <taxon>Heligmosomidae</taxon>
        <taxon>Nippostrongylus</taxon>
    </lineage>
</organism>
<feature type="signal peptide" evidence="1">
    <location>
        <begin position="1"/>
        <end position="27"/>
    </location>
</feature>
<evidence type="ECO:0000313" key="4">
    <source>
        <dbReference type="WBParaSite" id="NBR_0000670701-mRNA-1"/>
    </source>
</evidence>
<evidence type="ECO:0000313" key="3">
    <source>
        <dbReference type="Proteomes" id="UP000271162"/>
    </source>
</evidence>
<feature type="chain" id="PRO_5043124952" evidence="1">
    <location>
        <begin position="28"/>
        <end position="261"/>
    </location>
</feature>
<proteinExistence type="predicted"/>
<reference evidence="4" key="1">
    <citation type="submission" date="2017-02" db="UniProtKB">
        <authorList>
            <consortium name="WormBaseParasite"/>
        </authorList>
    </citation>
    <scope>IDENTIFICATION</scope>
</reference>
<sequence length="261" mass="30116">MTRMTRMMMMRMMMIGWLLTMPNPTALRLCHRVTGPTHFGSKERGLGQIHKGKCGPPDNFNSLPDYAQEEIKDLWSTYVPGTLCLKELAIQQDVLNLVDTFSRDLSTQKRTTERRRYIVPAATTPAEFDEYSLYENDLLATSFPRLIGSESQFIPRKKSSIDRNYDEATIDDIATMQFNNGQASFLRTVPSAIQTLAVSLLTAKQLEEYNRWATKRRYVLKAREQELNRDEEKVPVPASVKRELRNFVVAFNRRRAKVLSQ</sequence>
<evidence type="ECO:0000256" key="1">
    <source>
        <dbReference type="SAM" id="SignalP"/>
    </source>
</evidence>
<dbReference type="WBParaSite" id="NBR_0000670701-mRNA-1">
    <property type="protein sequence ID" value="NBR_0000670701-mRNA-1"/>
    <property type="gene ID" value="NBR_0000670701"/>
</dbReference>
<reference evidence="2 3" key="2">
    <citation type="submission" date="2018-11" db="EMBL/GenBank/DDBJ databases">
        <authorList>
            <consortium name="Pathogen Informatics"/>
        </authorList>
    </citation>
    <scope>NUCLEOTIDE SEQUENCE [LARGE SCALE GENOMIC DNA]</scope>
</reference>
<accession>A0A0N4XVA2</accession>
<keyword evidence="3" id="KW-1185">Reference proteome</keyword>
<dbReference type="AlphaFoldDB" id="A0A0N4XVA2"/>
<evidence type="ECO:0000313" key="2">
    <source>
        <dbReference type="EMBL" id="VDL70297.1"/>
    </source>
</evidence>
<dbReference type="EMBL" id="UYSL01019824">
    <property type="protein sequence ID" value="VDL70297.1"/>
    <property type="molecule type" value="Genomic_DNA"/>
</dbReference>
<dbReference type="Proteomes" id="UP000271162">
    <property type="component" value="Unassembled WGS sequence"/>
</dbReference>
<name>A0A0N4XVA2_NIPBR</name>
<keyword evidence="1" id="KW-0732">Signal</keyword>
<gene>
    <name evidence="2" type="ORF">NBR_LOCUS6708</name>
</gene>